<dbReference type="GO" id="GO:0046872">
    <property type="term" value="F:metal ion binding"/>
    <property type="evidence" value="ECO:0007669"/>
    <property type="project" value="UniProtKB-KW"/>
</dbReference>
<dbReference type="Pfam" id="PF00034">
    <property type="entry name" value="Cytochrom_C"/>
    <property type="match status" value="1"/>
</dbReference>
<dbReference type="GO" id="GO:0020037">
    <property type="term" value="F:heme binding"/>
    <property type="evidence" value="ECO:0007669"/>
    <property type="project" value="InterPro"/>
</dbReference>
<dbReference type="InterPro" id="IPR009056">
    <property type="entry name" value="Cyt_c-like_dom"/>
</dbReference>
<evidence type="ECO:0000256" key="2">
    <source>
        <dbReference type="ARBA" id="ARBA00022723"/>
    </source>
</evidence>
<evidence type="ECO:0000259" key="5">
    <source>
        <dbReference type="PROSITE" id="PS51007"/>
    </source>
</evidence>
<evidence type="ECO:0000313" key="6">
    <source>
        <dbReference type="EMBL" id="SKB69043.1"/>
    </source>
</evidence>
<feature type="domain" description="Cytochrome c" evidence="5">
    <location>
        <begin position="196"/>
        <end position="312"/>
    </location>
</feature>
<evidence type="ECO:0000256" key="3">
    <source>
        <dbReference type="ARBA" id="ARBA00023004"/>
    </source>
</evidence>
<dbReference type="RefSeq" id="WP_082214087.1">
    <property type="nucleotide sequence ID" value="NZ_FUZA01000002.1"/>
</dbReference>
<name>A0A1T5DC00_9BACT</name>
<dbReference type="OrthoDB" id="9809720at2"/>
<organism evidence="6 7">
    <name type="scientific">Dyadobacter psychrophilus</name>
    <dbReference type="NCBI Taxonomy" id="651661"/>
    <lineage>
        <taxon>Bacteria</taxon>
        <taxon>Pseudomonadati</taxon>
        <taxon>Bacteroidota</taxon>
        <taxon>Cytophagia</taxon>
        <taxon>Cytophagales</taxon>
        <taxon>Spirosomataceae</taxon>
        <taxon>Dyadobacter</taxon>
    </lineage>
</organism>
<proteinExistence type="predicted"/>
<dbReference type="InterPro" id="IPR036909">
    <property type="entry name" value="Cyt_c-like_dom_sf"/>
</dbReference>
<evidence type="ECO:0000313" key="7">
    <source>
        <dbReference type="Proteomes" id="UP000190897"/>
    </source>
</evidence>
<evidence type="ECO:0000256" key="4">
    <source>
        <dbReference type="PROSITE-ProRule" id="PRU00433"/>
    </source>
</evidence>
<feature type="domain" description="Cytochrome c" evidence="5">
    <location>
        <begin position="46"/>
        <end position="160"/>
    </location>
</feature>
<reference evidence="7" key="1">
    <citation type="submission" date="2017-02" db="EMBL/GenBank/DDBJ databases">
        <authorList>
            <person name="Varghese N."/>
            <person name="Submissions S."/>
        </authorList>
    </citation>
    <scope>NUCLEOTIDE SEQUENCE [LARGE SCALE GENOMIC DNA]</scope>
    <source>
        <strain evidence="7">DSM 22270</strain>
    </source>
</reference>
<keyword evidence="7" id="KW-1185">Reference proteome</keyword>
<keyword evidence="2 4" id="KW-0479">Metal-binding</keyword>
<keyword evidence="3 4" id="KW-0408">Iron</keyword>
<dbReference type="STRING" id="651661.SAMN05660293_01503"/>
<dbReference type="PANTHER" id="PTHR35008:SF8">
    <property type="entry name" value="ALCOHOL DEHYDROGENASE CYTOCHROME C SUBUNIT"/>
    <property type="match status" value="1"/>
</dbReference>
<dbReference type="InterPro" id="IPR051459">
    <property type="entry name" value="Cytochrome_c-type_DH"/>
</dbReference>
<dbReference type="GO" id="GO:0009055">
    <property type="term" value="F:electron transfer activity"/>
    <property type="evidence" value="ECO:0007669"/>
    <property type="project" value="InterPro"/>
</dbReference>
<evidence type="ECO:0000256" key="1">
    <source>
        <dbReference type="ARBA" id="ARBA00022617"/>
    </source>
</evidence>
<dbReference type="AlphaFoldDB" id="A0A1T5DC00"/>
<dbReference type="Gene3D" id="1.10.760.10">
    <property type="entry name" value="Cytochrome c-like domain"/>
    <property type="match status" value="2"/>
</dbReference>
<dbReference type="Proteomes" id="UP000190897">
    <property type="component" value="Unassembled WGS sequence"/>
</dbReference>
<dbReference type="SUPFAM" id="SSF46626">
    <property type="entry name" value="Cytochrome c"/>
    <property type="match status" value="2"/>
</dbReference>
<sequence length="325" mass="35691">MKKLFKFIGIIILLFVVVAVAAASYVKLALPNVGDAPELTVEKTPARIERGKYLANHVNVCMDCHSTRDWSLFAGPVVSGDMGGGGELFNQEMGFPGNFISRNITPYGIGSWTDGELFRAITTGVSKNGNALFPVMPYHAYGKMDQEDIYSIIAYVRTLKPVKKDIPASQADFPVSILLNTMPSKATPGKRPSEDDVIATGKYLVTAASCVECHSKREKGDIVPGSEFGGGQEFKLPSGTITSRNISPDVKTGIGSWSEEAFVKRFKIYKDSNYVAHKVGPKDMNTIMPWAMYSGMEEKDLKAVYAYLRTLEPKVNEVPKFIPNR</sequence>
<dbReference type="PANTHER" id="PTHR35008">
    <property type="entry name" value="BLL4482 PROTEIN-RELATED"/>
    <property type="match status" value="1"/>
</dbReference>
<dbReference type="PROSITE" id="PS51007">
    <property type="entry name" value="CYTC"/>
    <property type="match status" value="2"/>
</dbReference>
<gene>
    <name evidence="6" type="ORF">SAMN05660293_01503</name>
</gene>
<dbReference type="EMBL" id="FUZA01000002">
    <property type="protein sequence ID" value="SKB69043.1"/>
    <property type="molecule type" value="Genomic_DNA"/>
</dbReference>
<protein>
    <submittedName>
        <fullName evidence="6">Cytochrome c</fullName>
    </submittedName>
</protein>
<accession>A0A1T5DC00</accession>
<keyword evidence="1 4" id="KW-0349">Heme</keyword>